<dbReference type="SUPFAM" id="SSF54001">
    <property type="entry name" value="Cysteine proteinases"/>
    <property type="match status" value="1"/>
</dbReference>
<protein>
    <submittedName>
        <fullName evidence="11">Cathepsin B isoform X1</fullName>
    </submittedName>
</protein>
<dbReference type="PANTHER" id="PTHR12411">
    <property type="entry name" value="CYSTEINE PROTEASE FAMILY C1-RELATED"/>
    <property type="match status" value="1"/>
</dbReference>
<evidence type="ECO:0000256" key="4">
    <source>
        <dbReference type="ARBA" id="ARBA00022801"/>
    </source>
</evidence>
<keyword evidence="5" id="KW-0788">Thiol protease</keyword>
<sequence length="342" mass="37935">MFKPIVFIGFLIFHLGYGDALSPKIRVPEDPLSDEFIDHINSVQNLWTAGRNFHKNTPLSYLKGLMGVHENNMLYPKLEKLLSYVDSPTNELPENFDARENWPHCPTIREVRDQGSCGSCWAFGAVEAMSDRVCIHSQGKINFHFSAENLVSCCWTCGFGCNGGFPGAAWHYWKTKGIVSGGPYGSNLGCIPYEIAPCEHHVNGTRGPCKEGGKTPKCVKKCESGYKIPYEKDLHHGKSVYSLSNDVDQIRQEIYNNGPVEGAFTVFEDFVSYKSGVYKHVAGKALGGHAIRILGWGVENDTPYWLVANSWNTDWGNNGFFKILRGSDECGIEGQINAGLPA</sequence>
<dbReference type="SMART" id="SM00645">
    <property type="entry name" value="Pept_C1"/>
    <property type="match status" value="1"/>
</dbReference>
<dbReference type="Pfam" id="PF00112">
    <property type="entry name" value="Peptidase_C1"/>
    <property type="match status" value="1"/>
</dbReference>
<comment type="similarity">
    <text evidence="1">Belongs to the peptidase C1 family.</text>
</comment>
<dbReference type="InterPro" id="IPR025661">
    <property type="entry name" value="Pept_asp_AS"/>
</dbReference>
<dbReference type="Gene3D" id="3.90.70.10">
    <property type="entry name" value="Cysteine proteinases"/>
    <property type="match status" value="1"/>
</dbReference>
<evidence type="ECO:0000256" key="6">
    <source>
        <dbReference type="ARBA" id="ARBA00023145"/>
    </source>
</evidence>
<evidence type="ECO:0000256" key="2">
    <source>
        <dbReference type="ARBA" id="ARBA00022670"/>
    </source>
</evidence>
<feature type="domain" description="Peptidase C1A papain C-terminal" evidence="9">
    <location>
        <begin position="92"/>
        <end position="340"/>
    </location>
</feature>
<dbReference type="GeneID" id="112686231"/>
<keyword evidence="2" id="KW-0645">Protease</keyword>
<dbReference type="PRINTS" id="PR00705">
    <property type="entry name" value="PAPAIN"/>
</dbReference>
<keyword evidence="7" id="KW-1015">Disulfide bond</keyword>
<keyword evidence="4" id="KW-0378">Hydrolase</keyword>
<evidence type="ECO:0000256" key="7">
    <source>
        <dbReference type="ARBA" id="ARBA00023157"/>
    </source>
</evidence>
<reference evidence="11" key="1">
    <citation type="submission" date="2025-08" db="UniProtKB">
        <authorList>
            <consortium name="RefSeq"/>
        </authorList>
    </citation>
    <scope>IDENTIFICATION</scope>
    <source>
        <tissue evidence="11">Whole body</tissue>
    </source>
</reference>
<dbReference type="InterPro" id="IPR025660">
    <property type="entry name" value="Pept_his_AS"/>
</dbReference>
<keyword evidence="6" id="KW-0865">Zymogen</keyword>
<dbReference type="InterPro" id="IPR000169">
    <property type="entry name" value="Pept_cys_AS"/>
</dbReference>
<proteinExistence type="inferred from homology"/>
<dbReference type="GO" id="GO:0004197">
    <property type="term" value="F:cysteine-type endopeptidase activity"/>
    <property type="evidence" value="ECO:0007669"/>
    <property type="project" value="InterPro"/>
</dbReference>
<feature type="signal peptide" evidence="8">
    <location>
        <begin position="1"/>
        <end position="20"/>
    </location>
</feature>
<dbReference type="FunFam" id="3.90.70.10:FF:000031">
    <property type="entry name" value="Cathepsin B"/>
    <property type="match status" value="1"/>
</dbReference>
<organism evidence="10 11">
    <name type="scientific">Sipha flava</name>
    <name type="common">yellow sugarcane aphid</name>
    <dbReference type="NCBI Taxonomy" id="143950"/>
    <lineage>
        <taxon>Eukaryota</taxon>
        <taxon>Metazoa</taxon>
        <taxon>Ecdysozoa</taxon>
        <taxon>Arthropoda</taxon>
        <taxon>Hexapoda</taxon>
        <taxon>Insecta</taxon>
        <taxon>Pterygota</taxon>
        <taxon>Neoptera</taxon>
        <taxon>Paraneoptera</taxon>
        <taxon>Hemiptera</taxon>
        <taxon>Sternorrhyncha</taxon>
        <taxon>Aphidomorpha</taxon>
        <taxon>Aphidoidea</taxon>
        <taxon>Aphididae</taxon>
        <taxon>Sipha</taxon>
    </lineage>
</organism>
<evidence type="ECO:0000256" key="3">
    <source>
        <dbReference type="ARBA" id="ARBA00022729"/>
    </source>
</evidence>
<dbReference type="AlphaFoldDB" id="A0A8B8FTV1"/>
<dbReference type="CTD" id="1508"/>
<dbReference type="PROSITE" id="PS00640">
    <property type="entry name" value="THIOL_PROTEASE_ASN"/>
    <property type="match status" value="1"/>
</dbReference>
<evidence type="ECO:0000313" key="11">
    <source>
        <dbReference type="RefSeq" id="XP_025414222.1"/>
    </source>
</evidence>
<dbReference type="InterPro" id="IPR012599">
    <property type="entry name" value="Propeptide_C1A"/>
</dbReference>
<evidence type="ECO:0000256" key="1">
    <source>
        <dbReference type="ARBA" id="ARBA00008455"/>
    </source>
</evidence>
<dbReference type="InterPro" id="IPR038765">
    <property type="entry name" value="Papain-like_cys_pep_sf"/>
</dbReference>
<dbReference type="InterPro" id="IPR013128">
    <property type="entry name" value="Peptidase_C1A"/>
</dbReference>
<feature type="chain" id="PRO_5034267478" evidence="8">
    <location>
        <begin position="21"/>
        <end position="342"/>
    </location>
</feature>
<dbReference type="Pfam" id="PF08127">
    <property type="entry name" value="Propeptide_C1"/>
    <property type="match status" value="1"/>
</dbReference>
<keyword evidence="3 8" id="KW-0732">Signal</keyword>
<dbReference type="RefSeq" id="XP_025414222.1">
    <property type="nucleotide sequence ID" value="XM_025558437.1"/>
</dbReference>
<dbReference type="Proteomes" id="UP000694846">
    <property type="component" value="Unplaced"/>
</dbReference>
<dbReference type="CDD" id="cd02620">
    <property type="entry name" value="Peptidase_C1A_CathepsinB"/>
    <property type="match status" value="1"/>
</dbReference>
<dbReference type="GO" id="GO:0006508">
    <property type="term" value="P:proteolysis"/>
    <property type="evidence" value="ECO:0007669"/>
    <property type="project" value="UniProtKB-KW"/>
</dbReference>
<evidence type="ECO:0000256" key="5">
    <source>
        <dbReference type="ARBA" id="ARBA00022807"/>
    </source>
</evidence>
<dbReference type="PROSITE" id="PS00139">
    <property type="entry name" value="THIOL_PROTEASE_CYS"/>
    <property type="match status" value="1"/>
</dbReference>
<dbReference type="OrthoDB" id="640249at2759"/>
<evidence type="ECO:0000259" key="9">
    <source>
        <dbReference type="SMART" id="SM00645"/>
    </source>
</evidence>
<accession>A0A8B8FTV1</accession>
<dbReference type="InterPro" id="IPR000668">
    <property type="entry name" value="Peptidase_C1A_C"/>
</dbReference>
<dbReference type="PROSITE" id="PS00639">
    <property type="entry name" value="THIOL_PROTEASE_HIS"/>
    <property type="match status" value="1"/>
</dbReference>
<gene>
    <name evidence="11" type="primary">LOC112686231</name>
</gene>
<evidence type="ECO:0000256" key="8">
    <source>
        <dbReference type="SAM" id="SignalP"/>
    </source>
</evidence>
<evidence type="ECO:0000313" key="10">
    <source>
        <dbReference type="Proteomes" id="UP000694846"/>
    </source>
</evidence>
<name>A0A8B8FTV1_9HEMI</name>
<keyword evidence="10" id="KW-1185">Reference proteome</keyword>